<keyword evidence="2" id="KW-1185">Reference proteome</keyword>
<accession>A0A220UJC0</accession>
<reference evidence="1 2" key="1">
    <citation type="submission" date="2017-07" db="EMBL/GenBank/DDBJ databases">
        <title>Phenotypical and genomic characterization of a clinical isolate of Shewanella bicestrii sp. nov. producing an extended-spectrum beta-lactamase and a new oxacillinase variant.</title>
        <authorList>
            <person name="Jousset A.B."/>
            <person name="Bonnin R.A."/>
            <person name="Girlich D."/>
            <person name="Dabos L."/>
            <person name="Potron A."/>
            <person name="Dortet L."/>
            <person name="Glaser P."/>
            <person name="Naas T."/>
        </authorList>
    </citation>
    <scope>NUCLEOTIDE SEQUENCE [LARGE SCALE GENOMIC DNA]</scope>
    <source>
        <strain evidence="1 2">JAB-1</strain>
    </source>
</reference>
<dbReference type="Proteomes" id="UP000198367">
    <property type="component" value="Chromosome"/>
</dbReference>
<gene>
    <name evidence="1" type="ORF">CF168_04905</name>
</gene>
<protein>
    <submittedName>
        <fullName evidence="1">Uncharacterized protein</fullName>
    </submittedName>
</protein>
<dbReference type="EMBL" id="CP022358">
    <property type="protein sequence ID" value="ASK68267.1"/>
    <property type="molecule type" value="Genomic_DNA"/>
</dbReference>
<proteinExistence type="predicted"/>
<dbReference type="KEGG" id="sbj:CF168_04905"/>
<dbReference type="AlphaFoldDB" id="A0A220UJC0"/>
<name>A0A220UJC0_9GAMM</name>
<organism evidence="1 2">
    <name type="scientific">Shewanella bicestrii</name>
    <dbReference type="NCBI Taxonomy" id="2018305"/>
    <lineage>
        <taxon>Bacteria</taxon>
        <taxon>Pseudomonadati</taxon>
        <taxon>Pseudomonadota</taxon>
        <taxon>Gammaproteobacteria</taxon>
        <taxon>Alteromonadales</taxon>
        <taxon>Shewanellaceae</taxon>
        <taxon>Shewanella</taxon>
    </lineage>
</organism>
<sequence>MEAAKAWRKSGRDRVALCGEFIFAKQVSSVDKIAHKTSDFCWQKWLTKLAKNYLYLKNNSSDRLLSVDAAA</sequence>
<evidence type="ECO:0000313" key="1">
    <source>
        <dbReference type="EMBL" id="ASK68267.1"/>
    </source>
</evidence>
<evidence type="ECO:0000313" key="2">
    <source>
        <dbReference type="Proteomes" id="UP000198367"/>
    </source>
</evidence>
<dbReference type="RefSeq" id="WP_089067173.1">
    <property type="nucleotide sequence ID" value="NZ_CP022358.1"/>
</dbReference>